<dbReference type="AlphaFoldDB" id="A0AAF0E1R4"/>
<keyword evidence="4" id="KW-1185">Reference proteome</keyword>
<dbReference type="SMART" id="SM00463">
    <property type="entry name" value="SMR"/>
    <property type="match status" value="1"/>
</dbReference>
<evidence type="ECO:0000259" key="2">
    <source>
        <dbReference type="PROSITE" id="PS50828"/>
    </source>
</evidence>
<dbReference type="InterPro" id="IPR052772">
    <property type="entry name" value="Endo/PolyKinase_Domain-Protein"/>
</dbReference>
<dbReference type="EMBL" id="CP119934">
    <property type="protein sequence ID" value="WFD01977.1"/>
    <property type="molecule type" value="Genomic_DNA"/>
</dbReference>
<dbReference type="GO" id="GO:0004519">
    <property type="term" value="F:endonuclease activity"/>
    <property type="evidence" value="ECO:0007669"/>
    <property type="project" value="TreeGrafter"/>
</dbReference>
<dbReference type="GO" id="GO:0005634">
    <property type="term" value="C:nucleus"/>
    <property type="evidence" value="ECO:0007669"/>
    <property type="project" value="TreeGrafter"/>
</dbReference>
<evidence type="ECO:0000256" key="1">
    <source>
        <dbReference type="SAM" id="Coils"/>
    </source>
</evidence>
<dbReference type="Gene3D" id="3.30.1370.110">
    <property type="match status" value="1"/>
</dbReference>
<dbReference type="PANTHER" id="PTHR46535">
    <property type="entry name" value="NEDD4-BINDING PROTEIN 2"/>
    <property type="match status" value="1"/>
</dbReference>
<feature type="coiled-coil region" evidence="1">
    <location>
        <begin position="255"/>
        <end position="282"/>
    </location>
</feature>
<dbReference type="SUPFAM" id="SSF160443">
    <property type="entry name" value="SMR domain-like"/>
    <property type="match status" value="1"/>
</dbReference>
<evidence type="ECO:0000313" key="3">
    <source>
        <dbReference type="EMBL" id="WFD01977.1"/>
    </source>
</evidence>
<accession>A0AAF0E1R4</accession>
<reference evidence="3" key="1">
    <citation type="submission" date="2023-03" db="EMBL/GenBank/DDBJ databases">
        <title>Mating type loci evolution in Malassezia.</title>
        <authorList>
            <person name="Coelho M.A."/>
        </authorList>
    </citation>
    <scope>NUCLEOTIDE SEQUENCE</scope>
    <source>
        <strain evidence="3">CBS 7876</strain>
    </source>
</reference>
<evidence type="ECO:0000313" key="4">
    <source>
        <dbReference type="Proteomes" id="UP001214603"/>
    </source>
</evidence>
<dbReference type="InterPro" id="IPR036063">
    <property type="entry name" value="Smr_dom_sf"/>
</dbReference>
<dbReference type="InterPro" id="IPR002625">
    <property type="entry name" value="Smr_dom"/>
</dbReference>
<dbReference type="PROSITE" id="PS50828">
    <property type="entry name" value="SMR"/>
    <property type="match status" value="1"/>
</dbReference>
<proteinExistence type="predicted"/>
<gene>
    <name evidence="3" type="ORF">MOBT1_000660</name>
</gene>
<keyword evidence="1" id="KW-0175">Coiled coil</keyword>
<organism evidence="3 4">
    <name type="scientific">Malassezia obtusa</name>
    <dbReference type="NCBI Taxonomy" id="76774"/>
    <lineage>
        <taxon>Eukaryota</taxon>
        <taxon>Fungi</taxon>
        <taxon>Dikarya</taxon>
        <taxon>Basidiomycota</taxon>
        <taxon>Ustilaginomycotina</taxon>
        <taxon>Malasseziomycetes</taxon>
        <taxon>Malasseziales</taxon>
        <taxon>Malasseziaceae</taxon>
        <taxon>Malassezia</taxon>
    </lineage>
</organism>
<dbReference type="PANTHER" id="PTHR46535:SF1">
    <property type="entry name" value="NEDD4-BINDING PROTEIN 2"/>
    <property type="match status" value="1"/>
</dbReference>
<sequence>MREDRAPSPPLPDEEGLDDAELARRLQNAEKDAASANERLVGDQQWLLASSTLSQLASLLDVPLLKIQSIFNQSSFNLHVTMARATAYAAAQPAAVYAQSASTFSTVCETLSGITGRDPRLLSQVLAATKGEESAALDLLQLQDVVATAADGIYNRPDLLDPTAKLSSDDPSVALYTPTITQKRTVTAGPAPRWLDAEDRSYASRSAQAAPPPAGASLATEALRQGHSAVVLPASAQRVELSAAVEPDLGGNYSTEECHRRAEELREKRNAALRQAAASARRYRGASASLGGAASVYAEEARKYDAAARRWQMRAASALVEQRQTDYTGSYDSDLERIDLHGLTVHEALTVVQRKLQRSSAAPGRAFLEIVTGRGVHSRHNVSVIRPAIVRYLNQRGYTVDSTSNPGVLYVKQAR</sequence>
<dbReference type="Proteomes" id="UP001214603">
    <property type="component" value="Chromosome 1"/>
</dbReference>
<dbReference type="Pfam" id="PF01713">
    <property type="entry name" value="Smr"/>
    <property type="match status" value="1"/>
</dbReference>
<feature type="domain" description="Smr" evidence="2">
    <location>
        <begin position="338"/>
        <end position="414"/>
    </location>
</feature>
<protein>
    <recommendedName>
        <fullName evidence="2">Smr domain-containing protein</fullName>
    </recommendedName>
</protein>
<name>A0AAF0E1R4_9BASI</name>